<protein>
    <submittedName>
        <fullName evidence="1">Uncharacterized protein</fullName>
    </submittedName>
</protein>
<proteinExistence type="predicted"/>
<dbReference type="EMBL" id="PKGO01000006">
    <property type="protein sequence ID" value="PKY70138.1"/>
    <property type="molecule type" value="Genomic_DNA"/>
</dbReference>
<dbReference type="Proteomes" id="UP000242755">
    <property type="component" value="Unassembled WGS sequence"/>
</dbReference>
<dbReference type="RefSeq" id="WP_101672543.1">
    <property type="nucleotide sequence ID" value="NZ_PKGO01000006.1"/>
</dbReference>
<dbReference type="AlphaFoldDB" id="A0A2I1IG82"/>
<organism evidence="1 2">
    <name type="scientific">Brevibacterium ravenspurgense</name>
    <dbReference type="NCBI Taxonomy" id="479117"/>
    <lineage>
        <taxon>Bacteria</taxon>
        <taxon>Bacillati</taxon>
        <taxon>Actinomycetota</taxon>
        <taxon>Actinomycetes</taxon>
        <taxon>Micrococcales</taxon>
        <taxon>Brevibacteriaceae</taxon>
        <taxon>Brevibacterium</taxon>
    </lineage>
</organism>
<name>A0A2I1IG82_9MICO</name>
<evidence type="ECO:0000313" key="1">
    <source>
        <dbReference type="EMBL" id="PKY70138.1"/>
    </source>
</evidence>
<sequence>MKFPSKVVPFAESTFAYFIPILTALDGKQYTPLSLYTKLPLNRRPDLPEYIDALTCLFALRKIELDSELGVLRRVV</sequence>
<reference evidence="1 2" key="1">
    <citation type="submission" date="2017-12" db="EMBL/GenBank/DDBJ databases">
        <title>Phylogenetic diversity of female urinary microbiome.</title>
        <authorList>
            <person name="Thomas-White K."/>
            <person name="Wolfe A.J."/>
        </authorList>
    </citation>
    <scope>NUCLEOTIDE SEQUENCE [LARGE SCALE GENOMIC DNA]</scope>
    <source>
        <strain evidence="1 2">UMB0426</strain>
    </source>
</reference>
<dbReference type="Pfam" id="PF20292">
    <property type="entry name" value="MC7"/>
    <property type="match status" value="1"/>
</dbReference>
<dbReference type="InterPro" id="IPR046900">
    <property type="entry name" value="ABC-3C_MC7"/>
</dbReference>
<accession>A0A2I1IG82</accession>
<evidence type="ECO:0000313" key="2">
    <source>
        <dbReference type="Proteomes" id="UP000242755"/>
    </source>
</evidence>
<gene>
    <name evidence="1" type="ORF">CYJ40_07075</name>
</gene>
<comment type="caution">
    <text evidence="1">The sequence shown here is derived from an EMBL/GenBank/DDBJ whole genome shotgun (WGS) entry which is preliminary data.</text>
</comment>